<keyword evidence="2 6" id="KW-0812">Transmembrane</keyword>
<dbReference type="Gene3D" id="1.10.287.470">
    <property type="entry name" value="Helix hairpin bin"/>
    <property type="match status" value="1"/>
</dbReference>
<protein>
    <submittedName>
        <fullName evidence="10">Secretion protein</fullName>
    </submittedName>
</protein>
<gene>
    <name evidence="10" type="ORF">BFN67_21215</name>
</gene>
<evidence type="ECO:0000256" key="2">
    <source>
        <dbReference type="ARBA" id="ARBA00022692"/>
    </source>
</evidence>
<keyword evidence="4 6" id="KW-0472">Membrane</keyword>
<dbReference type="Gene3D" id="2.40.30.170">
    <property type="match status" value="1"/>
</dbReference>
<evidence type="ECO:0000259" key="9">
    <source>
        <dbReference type="Pfam" id="PF25954"/>
    </source>
</evidence>
<dbReference type="Pfam" id="PF25954">
    <property type="entry name" value="Beta-barrel_RND_2"/>
    <property type="match status" value="1"/>
</dbReference>
<dbReference type="InterPro" id="IPR058624">
    <property type="entry name" value="MdtA-like_HH"/>
</dbReference>
<dbReference type="STRING" id="1873176.BFN67_21215"/>
<comment type="caution">
    <text evidence="10">The sequence shown here is derived from an EMBL/GenBank/DDBJ whole genome shotgun (WGS) entry which is preliminary data.</text>
</comment>
<dbReference type="PANTHER" id="PTHR30386:SF26">
    <property type="entry name" value="TRANSPORT PROTEIN COMB"/>
    <property type="match status" value="1"/>
</dbReference>
<name>A0A1V8RN74_9HYPH</name>
<evidence type="ECO:0000313" key="10">
    <source>
        <dbReference type="EMBL" id="OQM74606.1"/>
    </source>
</evidence>
<evidence type="ECO:0000256" key="3">
    <source>
        <dbReference type="ARBA" id="ARBA00022989"/>
    </source>
</evidence>
<dbReference type="EMBL" id="MDET01000026">
    <property type="protein sequence ID" value="OQM74606.1"/>
    <property type="molecule type" value="Genomic_DNA"/>
</dbReference>
<dbReference type="Pfam" id="PF25917">
    <property type="entry name" value="BSH_RND"/>
    <property type="match status" value="1"/>
</dbReference>
<evidence type="ECO:0000256" key="4">
    <source>
        <dbReference type="ARBA" id="ARBA00023136"/>
    </source>
</evidence>
<feature type="domain" description="CusB-like beta-barrel" evidence="9">
    <location>
        <begin position="296"/>
        <end position="385"/>
    </location>
</feature>
<dbReference type="OrthoDB" id="9811754at2"/>
<dbReference type="Gene3D" id="2.40.50.100">
    <property type="match status" value="1"/>
</dbReference>
<dbReference type="InterPro" id="IPR050739">
    <property type="entry name" value="MFP"/>
</dbReference>
<dbReference type="PRINTS" id="PR01490">
    <property type="entry name" value="RTXTOXIND"/>
</dbReference>
<keyword evidence="3 6" id="KW-1133">Transmembrane helix</keyword>
<evidence type="ECO:0000313" key="11">
    <source>
        <dbReference type="Proteomes" id="UP000191905"/>
    </source>
</evidence>
<sequence length="389" mass="42093">MDDVVEPGKDAQGTAAVDRVPPPAGRKPALFRKRGVRLVLVAVLVVGAGAVAARWIVERWSHVSIDDSRIAANLITVSSEVNGRVTAVPVIAGDTVKKGELLASIDRKQVLFELDALDAQIAGVAAQQEQLRSQQDMIRNQVAKKTDAGQSQIRAAEANHMASEATLRNASSNFQRASSLAKRKVVTEQDLEAARAALETAEQQERVTAADIDTARANLAVTESDADQIGVLEKQIGTLETQKSALIAEREQKRVDLSHREIHAGFDGVIDSVFVDDGEYVSPGSRLLIYHDPNVVWVDANIKETDFERVKPGARATIEVDAYPDMTFSGKVVRTGQAATSEFALLPSPNPSGNFTKVTQRLPIRISIEQHDGLLRPGMMVEVSIDVVD</sequence>
<proteinExistence type="predicted"/>
<dbReference type="Pfam" id="PF25876">
    <property type="entry name" value="HH_MFP_RND"/>
    <property type="match status" value="1"/>
</dbReference>
<evidence type="ECO:0000256" key="6">
    <source>
        <dbReference type="SAM" id="Phobius"/>
    </source>
</evidence>
<dbReference type="AlphaFoldDB" id="A0A1V8RN74"/>
<comment type="subcellular location">
    <subcellularLocation>
        <location evidence="1">Membrane</location>
        <topology evidence="1">Single-pass membrane protein</topology>
    </subcellularLocation>
</comment>
<accession>A0A1V8RN74</accession>
<feature type="transmembrane region" description="Helical" evidence="6">
    <location>
        <begin position="36"/>
        <end position="57"/>
    </location>
</feature>
<dbReference type="GO" id="GO:0055085">
    <property type="term" value="P:transmembrane transport"/>
    <property type="evidence" value="ECO:0007669"/>
    <property type="project" value="InterPro"/>
</dbReference>
<dbReference type="Proteomes" id="UP000191905">
    <property type="component" value="Unassembled WGS sequence"/>
</dbReference>
<organism evidence="10 11">
    <name type="scientific">Manganibacter manganicus</name>
    <dbReference type="NCBI Taxonomy" id="1873176"/>
    <lineage>
        <taxon>Bacteria</taxon>
        <taxon>Pseudomonadati</taxon>
        <taxon>Pseudomonadota</taxon>
        <taxon>Alphaproteobacteria</taxon>
        <taxon>Hyphomicrobiales</taxon>
        <taxon>Phyllobacteriaceae</taxon>
        <taxon>Manganibacter</taxon>
    </lineage>
</organism>
<evidence type="ECO:0000259" key="8">
    <source>
        <dbReference type="Pfam" id="PF25917"/>
    </source>
</evidence>
<dbReference type="InterPro" id="IPR058625">
    <property type="entry name" value="MdtA-like_BSH"/>
</dbReference>
<feature type="domain" description="Multidrug resistance protein MdtA-like alpha-helical hairpin" evidence="7">
    <location>
        <begin position="155"/>
        <end position="222"/>
    </location>
</feature>
<dbReference type="GO" id="GO:0016020">
    <property type="term" value="C:membrane"/>
    <property type="evidence" value="ECO:0007669"/>
    <property type="project" value="UniProtKB-SubCell"/>
</dbReference>
<dbReference type="PANTHER" id="PTHR30386">
    <property type="entry name" value="MEMBRANE FUSION SUBUNIT OF EMRAB-TOLC MULTIDRUG EFFLUX PUMP"/>
    <property type="match status" value="1"/>
</dbReference>
<keyword evidence="11" id="KW-1185">Reference proteome</keyword>
<evidence type="ECO:0000256" key="1">
    <source>
        <dbReference type="ARBA" id="ARBA00004167"/>
    </source>
</evidence>
<feature type="domain" description="Multidrug resistance protein MdtA-like barrel-sandwich hybrid" evidence="8">
    <location>
        <begin position="74"/>
        <end position="285"/>
    </location>
</feature>
<feature type="region of interest" description="Disordered" evidence="5">
    <location>
        <begin position="1"/>
        <end position="21"/>
    </location>
</feature>
<dbReference type="SUPFAM" id="SSF111369">
    <property type="entry name" value="HlyD-like secretion proteins"/>
    <property type="match status" value="2"/>
</dbReference>
<dbReference type="InterPro" id="IPR058792">
    <property type="entry name" value="Beta-barrel_RND_2"/>
</dbReference>
<evidence type="ECO:0000256" key="5">
    <source>
        <dbReference type="SAM" id="MobiDB-lite"/>
    </source>
</evidence>
<evidence type="ECO:0000259" key="7">
    <source>
        <dbReference type="Pfam" id="PF25876"/>
    </source>
</evidence>
<reference evidence="10 11" key="1">
    <citation type="journal article" date="2016" name="Int. J. Syst. Evol. Microbiol.">
        <title>Pseudaminobacter manganicus sp. nov., isolated from sludge of a manganese mine.</title>
        <authorList>
            <person name="Li J."/>
            <person name="Huang J."/>
            <person name="Liao S."/>
            <person name="Wang G."/>
        </authorList>
    </citation>
    <scope>NUCLEOTIDE SEQUENCE [LARGE SCALE GENOMIC DNA]</scope>
    <source>
        <strain evidence="10 11">JH-7</strain>
    </source>
</reference>